<dbReference type="EMBL" id="LR134313">
    <property type="protein sequence ID" value="VEF02848.1"/>
    <property type="molecule type" value="Genomic_DNA"/>
</dbReference>
<dbReference type="RefSeq" id="WP_085416318.1">
    <property type="nucleotide sequence ID" value="NZ_CAUJPY010000004.1"/>
</dbReference>
<dbReference type="STRING" id="493.BWD07_05175"/>
<dbReference type="Proteomes" id="UP000279284">
    <property type="component" value="Chromosome"/>
</dbReference>
<dbReference type="AlphaFoldDB" id="A0A448DAD5"/>
<name>A0A448DAD5_9NEIS</name>
<keyword evidence="2" id="KW-1185">Reference proteome</keyword>
<organism evidence="1 2">
    <name type="scientific">Neisseria canis</name>
    <dbReference type="NCBI Taxonomy" id="493"/>
    <lineage>
        <taxon>Bacteria</taxon>
        <taxon>Pseudomonadati</taxon>
        <taxon>Pseudomonadota</taxon>
        <taxon>Betaproteobacteria</taxon>
        <taxon>Neisseriales</taxon>
        <taxon>Neisseriaceae</taxon>
        <taxon>Neisseria</taxon>
    </lineage>
</organism>
<dbReference type="KEGG" id="nci:NCTC10296_02009"/>
<proteinExistence type="predicted"/>
<evidence type="ECO:0000313" key="1">
    <source>
        <dbReference type="EMBL" id="VEF02848.1"/>
    </source>
</evidence>
<gene>
    <name evidence="1" type="ORF">NCTC10296_02009</name>
</gene>
<reference evidence="1 2" key="1">
    <citation type="submission" date="2018-12" db="EMBL/GenBank/DDBJ databases">
        <authorList>
            <consortium name="Pathogen Informatics"/>
        </authorList>
    </citation>
    <scope>NUCLEOTIDE SEQUENCE [LARGE SCALE GENOMIC DNA]</scope>
    <source>
        <strain evidence="1 2">NCTC10296</strain>
    </source>
</reference>
<sequence>MYFVDRTAVVLKPTEKFLSWLKSSDQDMPDLTLAQIRTNCSVYLVPQFDEPEAVVSYFDERYQEIFEAEISGWDIERSKWPQDMSLQAFWEFFEVEIHDMVLDMDDSDISVSPVFDNMM</sequence>
<protein>
    <submittedName>
        <fullName evidence="1">VacJ-like protein</fullName>
    </submittedName>
</protein>
<dbReference type="OrthoDB" id="5431733at2"/>
<evidence type="ECO:0000313" key="2">
    <source>
        <dbReference type="Proteomes" id="UP000279284"/>
    </source>
</evidence>
<accession>A0A448DAD5</accession>